<gene>
    <name evidence="5" type="primary">Contig5972.g6398</name>
    <name evidence="5" type="ORF">STYLEM_19907</name>
</gene>
<dbReference type="GO" id="GO:0005762">
    <property type="term" value="C:mitochondrial large ribosomal subunit"/>
    <property type="evidence" value="ECO:0007669"/>
    <property type="project" value="TreeGrafter"/>
</dbReference>
<dbReference type="GO" id="GO:0003723">
    <property type="term" value="F:RNA binding"/>
    <property type="evidence" value="ECO:0007669"/>
    <property type="project" value="InterPro"/>
</dbReference>
<dbReference type="InterPro" id="IPR036164">
    <property type="entry name" value="bL21-like_sf"/>
</dbReference>
<dbReference type="PANTHER" id="PTHR21349:SF0">
    <property type="entry name" value="LARGE RIBOSOMAL SUBUNIT PROTEIN BL21M"/>
    <property type="match status" value="1"/>
</dbReference>
<evidence type="ECO:0000313" key="6">
    <source>
        <dbReference type="Proteomes" id="UP000039865"/>
    </source>
</evidence>
<dbReference type="EMBL" id="CCKQ01018778">
    <property type="protein sequence ID" value="CDW90760.1"/>
    <property type="molecule type" value="Genomic_DNA"/>
</dbReference>
<dbReference type="AlphaFoldDB" id="A0A078B8B6"/>
<proteinExistence type="inferred from homology"/>
<accession>A0A078B8B6</accession>
<sequence length="240" mass="28232">MFKLLQSQLRPAFFTKTFAQTQINTIAATQQALFSEYFRQLDKQSIDKMDRNMTENKHYRRIMNQWQKPLERKQIKKQKKLLNPVVPNEEDPVSTLYVHNEEEGVQLPPNPTKIFAIVRIKGLQYKVTKDDRLMSEKLDFEVGQQIELDEVLLIGTQDYTCIGRPTVSKAKVIATVEEQSYTDKTLIFKKRRRKDSQRHMGYRHQVTMLKIDRVVHEVDEQSIHENEVNILDSKPTVSLI</sequence>
<keyword evidence="6" id="KW-1185">Reference proteome</keyword>
<keyword evidence="2 5" id="KW-0689">Ribosomal protein</keyword>
<dbReference type="SUPFAM" id="SSF141091">
    <property type="entry name" value="L21p-like"/>
    <property type="match status" value="1"/>
</dbReference>
<comment type="similarity">
    <text evidence="1">Belongs to the bacterial ribosomal protein bL21 family.</text>
</comment>
<dbReference type="PANTHER" id="PTHR21349">
    <property type="entry name" value="50S RIBOSOMAL PROTEIN L21"/>
    <property type="match status" value="1"/>
</dbReference>
<evidence type="ECO:0000256" key="1">
    <source>
        <dbReference type="ARBA" id="ARBA00008563"/>
    </source>
</evidence>
<dbReference type="InterPro" id="IPR001787">
    <property type="entry name" value="Ribosomal_bL21"/>
</dbReference>
<dbReference type="InParanoid" id="A0A078B8B6"/>
<name>A0A078B8B6_STYLE</name>
<organism evidence="5 6">
    <name type="scientific">Stylonychia lemnae</name>
    <name type="common">Ciliate</name>
    <dbReference type="NCBI Taxonomy" id="5949"/>
    <lineage>
        <taxon>Eukaryota</taxon>
        <taxon>Sar</taxon>
        <taxon>Alveolata</taxon>
        <taxon>Ciliophora</taxon>
        <taxon>Intramacronucleata</taxon>
        <taxon>Spirotrichea</taxon>
        <taxon>Stichotrichia</taxon>
        <taxon>Sporadotrichida</taxon>
        <taxon>Oxytrichidae</taxon>
        <taxon>Stylonychinae</taxon>
        <taxon>Stylonychia</taxon>
    </lineage>
</organism>
<dbReference type="InterPro" id="IPR028909">
    <property type="entry name" value="bL21-like"/>
</dbReference>
<dbReference type="OMA" id="QIITEFM"/>
<reference evidence="5 6" key="1">
    <citation type="submission" date="2014-06" db="EMBL/GenBank/DDBJ databases">
        <authorList>
            <person name="Swart Estienne"/>
        </authorList>
    </citation>
    <scope>NUCLEOTIDE SEQUENCE [LARGE SCALE GENOMIC DNA]</scope>
    <source>
        <strain evidence="5 6">130c</strain>
    </source>
</reference>
<evidence type="ECO:0000256" key="3">
    <source>
        <dbReference type="ARBA" id="ARBA00023274"/>
    </source>
</evidence>
<dbReference type="Pfam" id="PF00829">
    <property type="entry name" value="Ribosomal_L21p"/>
    <property type="match status" value="1"/>
</dbReference>
<dbReference type="HAMAP" id="MF_01363">
    <property type="entry name" value="Ribosomal_bL21"/>
    <property type="match status" value="1"/>
</dbReference>
<evidence type="ECO:0000256" key="4">
    <source>
        <dbReference type="ARBA" id="ARBA00044129"/>
    </source>
</evidence>
<evidence type="ECO:0000256" key="2">
    <source>
        <dbReference type="ARBA" id="ARBA00022980"/>
    </source>
</evidence>
<dbReference type="OrthoDB" id="5994at2759"/>
<dbReference type="GO" id="GO:0006412">
    <property type="term" value="P:translation"/>
    <property type="evidence" value="ECO:0007669"/>
    <property type="project" value="InterPro"/>
</dbReference>
<keyword evidence="3" id="KW-0687">Ribonucleoprotein</keyword>
<evidence type="ECO:0000313" key="5">
    <source>
        <dbReference type="EMBL" id="CDW90760.1"/>
    </source>
</evidence>
<protein>
    <recommendedName>
        <fullName evidence="4">Large ribosomal subunit protein bL21m</fullName>
    </recommendedName>
</protein>
<dbReference type="GO" id="GO:0003735">
    <property type="term" value="F:structural constituent of ribosome"/>
    <property type="evidence" value="ECO:0007669"/>
    <property type="project" value="InterPro"/>
</dbReference>
<dbReference type="NCBIfam" id="TIGR00061">
    <property type="entry name" value="L21"/>
    <property type="match status" value="1"/>
</dbReference>
<dbReference type="Proteomes" id="UP000039865">
    <property type="component" value="Unassembled WGS sequence"/>
</dbReference>